<dbReference type="Proteomes" id="UP000218418">
    <property type="component" value="Chromosome"/>
</dbReference>
<dbReference type="EMBL" id="AP018227">
    <property type="protein sequence ID" value="BAY85689.1"/>
    <property type="molecule type" value="Genomic_DNA"/>
</dbReference>
<reference evidence="2 3" key="1">
    <citation type="submission" date="2017-06" db="EMBL/GenBank/DDBJ databases">
        <title>Genome sequencing of cyanobaciteial culture collection at National Institute for Environmental Studies (NIES).</title>
        <authorList>
            <person name="Hirose Y."/>
            <person name="Shimura Y."/>
            <person name="Fujisawa T."/>
            <person name="Nakamura Y."/>
            <person name="Kawachi M."/>
        </authorList>
    </citation>
    <scope>NUCLEOTIDE SEQUENCE [LARGE SCALE GENOMIC DNA]</scope>
    <source>
        <strain evidence="2 3">NIES-267</strain>
    </source>
</reference>
<evidence type="ECO:0000313" key="3">
    <source>
        <dbReference type="Proteomes" id="UP000218418"/>
    </source>
</evidence>
<name>A0A1Z4LWT4_9CYAN</name>
<dbReference type="OrthoDB" id="458293at2"/>
<protein>
    <recommendedName>
        <fullName evidence="4">DUF3153 domain-containing protein</fullName>
    </recommendedName>
</protein>
<dbReference type="Pfam" id="PF11353">
    <property type="entry name" value="DUF3153"/>
    <property type="match status" value="1"/>
</dbReference>
<keyword evidence="3" id="KW-1185">Reference proteome</keyword>
<keyword evidence="1" id="KW-0472">Membrane</keyword>
<dbReference type="InterPro" id="IPR021499">
    <property type="entry name" value="DUF3153"/>
</dbReference>
<evidence type="ECO:0000313" key="2">
    <source>
        <dbReference type="EMBL" id="BAY85689.1"/>
    </source>
</evidence>
<accession>A0A1Z4LWT4</accession>
<keyword evidence="1" id="KW-1133">Transmembrane helix</keyword>
<proteinExistence type="predicted"/>
<keyword evidence="1" id="KW-0812">Transmembrane</keyword>
<feature type="transmembrane region" description="Helical" evidence="1">
    <location>
        <begin position="238"/>
        <end position="263"/>
    </location>
</feature>
<evidence type="ECO:0008006" key="4">
    <source>
        <dbReference type="Google" id="ProtNLM"/>
    </source>
</evidence>
<gene>
    <name evidence="2" type="ORF">NIES267_51900</name>
</gene>
<evidence type="ECO:0000256" key="1">
    <source>
        <dbReference type="SAM" id="Phobius"/>
    </source>
</evidence>
<sequence>MSKFSSQRYSSSISKRLTKSFVKRIRLVCILLLASLLLSGCVDYDLGVNLNNANYGKFVQHIKLGEKLTSFSGDSVYEWLDSIERRARELEGKAKRISEEEVIVTIPFSNGRELERKYNKFFNSRNDSKNNSKSRSKKSTSESELPKIDSNLLLKQSNFLLLVRNQLVYDLDLRSLALISSKGNELTNTSSIIDLEFSLKTPWGASSIQQTEDSIEPEVDNKQLSWKLKPGQLNHLEAVFWLPSPIGIGTLLIVLFIALGFYLRYSFMPDPRIQFSANSEQ</sequence>
<organism evidence="2 3">
    <name type="scientific">Calothrix parasitica NIES-267</name>
    <dbReference type="NCBI Taxonomy" id="1973488"/>
    <lineage>
        <taxon>Bacteria</taxon>
        <taxon>Bacillati</taxon>
        <taxon>Cyanobacteriota</taxon>
        <taxon>Cyanophyceae</taxon>
        <taxon>Nostocales</taxon>
        <taxon>Calotrichaceae</taxon>
        <taxon>Calothrix</taxon>
    </lineage>
</organism>
<dbReference type="AlphaFoldDB" id="A0A1Z4LWT4"/>